<dbReference type="InterPro" id="IPR003169">
    <property type="entry name" value="GYF"/>
</dbReference>
<reference evidence="16" key="1">
    <citation type="submission" date="2025-08" db="UniProtKB">
        <authorList>
            <consortium name="Ensembl"/>
        </authorList>
    </citation>
    <scope>IDENTIFICATION</scope>
</reference>
<feature type="domain" description="GYF" evidence="15">
    <location>
        <begin position="321"/>
        <end position="377"/>
    </location>
</feature>
<evidence type="ECO:0000256" key="1">
    <source>
        <dbReference type="ARBA" id="ARBA00004123"/>
    </source>
</evidence>
<feature type="region of interest" description="Disordered" evidence="14">
    <location>
        <begin position="210"/>
        <end position="239"/>
    </location>
</feature>
<keyword evidence="3" id="KW-0963">Cytoplasm</keyword>
<evidence type="ECO:0000256" key="3">
    <source>
        <dbReference type="ARBA" id="ARBA00022490"/>
    </source>
</evidence>
<dbReference type="AlphaFoldDB" id="A0A8C3AZ76"/>
<feature type="compositionally biased region" description="Acidic residues" evidence="14">
    <location>
        <begin position="9"/>
        <end position="19"/>
    </location>
</feature>
<dbReference type="RefSeq" id="XP_034396220.1">
    <property type="nucleotide sequence ID" value="XM_034540329.1"/>
</dbReference>
<dbReference type="SMART" id="SM00444">
    <property type="entry name" value="GYF"/>
    <property type="match status" value="1"/>
</dbReference>
<feature type="region of interest" description="Disordered" evidence="14">
    <location>
        <begin position="1"/>
        <end position="79"/>
    </location>
</feature>
<comment type="function">
    <text evidence="11">Involved in pre-mRNA splicing as component of the U5 snRNP complex that is involved in spliceosome assembly.</text>
</comment>
<dbReference type="Proteomes" id="UP000694565">
    <property type="component" value="Unplaced"/>
</dbReference>
<dbReference type="Ensembl" id="ENSCLMT00005049762.1">
    <property type="protein sequence ID" value="ENSCLMP00005048123.1"/>
    <property type="gene ID" value="ENSCLMG00005022033.1"/>
</dbReference>
<comment type="subunit">
    <text evidence="12">Component of the U5 snRNP complex composed of the U5 snRNA and at least PRPF6, PRPF8, SNRNP200, EFTUD2, SNRNP40, DDX23, TXNL4A and CD2BP2. Interacts directly with TXNL4A and PRPF6. Interacts (via GYF domain) with CD2 (via Pro-rich sequence in the cytoplasmic domain). Interacts with PQBP1.</text>
</comment>
<dbReference type="PANTHER" id="PTHR13138:SF3">
    <property type="entry name" value="CD2 ANTIGEN CYTOPLASMIC TAIL-BINDING PROTEIN 2"/>
    <property type="match status" value="1"/>
</dbReference>
<dbReference type="InterPro" id="IPR035445">
    <property type="entry name" value="GYF-like_dom_sf"/>
</dbReference>
<evidence type="ECO:0000313" key="16">
    <source>
        <dbReference type="Ensembl" id="ENSCLMP00005048123.1"/>
    </source>
</evidence>
<feature type="compositionally biased region" description="Basic and acidic residues" evidence="14">
    <location>
        <begin position="154"/>
        <end position="167"/>
    </location>
</feature>
<evidence type="ECO:0000256" key="12">
    <source>
        <dbReference type="ARBA" id="ARBA00064937"/>
    </source>
</evidence>
<keyword evidence="5" id="KW-0597">Phosphoprotein</keyword>
<organism evidence="16 17">
    <name type="scientific">Cyclopterus lumpus</name>
    <name type="common">Lumpsucker</name>
    <dbReference type="NCBI Taxonomy" id="8103"/>
    <lineage>
        <taxon>Eukaryota</taxon>
        <taxon>Metazoa</taxon>
        <taxon>Chordata</taxon>
        <taxon>Craniata</taxon>
        <taxon>Vertebrata</taxon>
        <taxon>Euteleostomi</taxon>
        <taxon>Actinopterygii</taxon>
        <taxon>Neopterygii</taxon>
        <taxon>Teleostei</taxon>
        <taxon>Neoteleostei</taxon>
        <taxon>Acanthomorphata</taxon>
        <taxon>Eupercaria</taxon>
        <taxon>Perciformes</taxon>
        <taxon>Cottioidei</taxon>
        <taxon>Cottales</taxon>
        <taxon>Cyclopteridae</taxon>
        <taxon>Cyclopterus</taxon>
    </lineage>
</organism>
<keyword evidence="10" id="KW-0539">Nucleus</keyword>
<evidence type="ECO:0000313" key="17">
    <source>
        <dbReference type="Proteomes" id="UP000694565"/>
    </source>
</evidence>
<dbReference type="GO" id="GO:0005682">
    <property type="term" value="C:U5 snRNP"/>
    <property type="evidence" value="ECO:0007669"/>
    <property type="project" value="InterPro"/>
</dbReference>
<evidence type="ECO:0000256" key="11">
    <source>
        <dbReference type="ARBA" id="ARBA00056564"/>
    </source>
</evidence>
<sequence length="382" mass="43950">MPKRKVTFEDGEGELELAEDLPNKKSCEAVSGPGSRFKGKHSLDSDEEDEAEETKSTSKYDILASDDVEGQEGATIDFDEGVSITPFNLDEEMQEGYFDSEGNYFIKKEEEIRDNWLDNIDWVRIKEQPFKQKKKGLGAKRKRRAGDEDEAEEEKQREDKQADKKADDGEEEDEEMEPAEDPLASFTQHQLTEAVIELLLPGETVATALRRLGGLGGRKKGKLREESEPTEENKRDTEKLDRLTALADRLVGSGMFEIYQQTYEKLAYLMKSMSSKRPAVEKKRRGDEDEDEDELDMFADKFDETETGKAVEEEDEKVSDEVMWEYKWENKDDSEIFGPFTSPQMQGWVDEGYFSTGVYCKRIDQKGSQFYNSKRLDFELYT</sequence>
<name>A0A8C3AZ76_CYCLU</name>
<keyword evidence="4" id="KW-1017">Isopeptide bond</keyword>
<protein>
    <recommendedName>
        <fullName evidence="13">CD2 antigen cytoplasmic tail-binding protein 2</fullName>
    </recommendedName>
</protein>
<dbReference type="GO" id="GO:0005737">
    <property type="term" value="C:cytoplasm"/>
    <property type="evidence" value="ECO:0007669"/>
    <property type="project" value="UniProtKB-SubCell"/>
</dbReference>
<feature type="region of interest" description="Disordered" evidence="14">
    <location>
        <begin position="131"/>
        <end position="188"/>
    </location>
</feature>
<evidence type="ECO:0000256" key="14">
    <source>
        <dbReference type="SAM" id="MobiDB-lite"/>
    </source>
</evidence>
<keyword evidence="17" id="KW-1185">Reference proteome</keyword>
<evidence type="ECO:0000256" key="7">
    <source>
        <dbReference type="ARBA" id="ARBA00022843"/>
    </source>
</evidence>
<evidence type="ECO:0000256" key="4">
    <source>
        <dbReference type="ARBA" id="ARBA00022499"/>
    </source>
</evidence>
<dbReference type="CTD" id="10421"/>
<keyword evidence="8" id="KW-0007">Acetylation</keyword>
<dbReference type="Pfam" id="PF02213">
    <property type="entry name" value="GYF"/>
    <property type="match status" value="1"/>
</dbReference>
<evidence type="ECO:0000256" key="2">
    <source>
        <dbReference type="ARBA" id="ARBA00004496"/>
    </source>
</evidence>
<reference evidence="16" key="2">
    <citation type="submission" date="2025-09" db="UniProtKB">
        <authorList>
            <consortium name="Ensembl"/>
        </authorList>
    </citation>
    <scope>IDENTIFICATION</scope>
</reference>
<dbReference type="InterPro" id="IPR039905">
    <property type="entry name" value="CD2BP2/Lin1"/>
</dbReference>
<evidence type="ECO:0000256" key="9">
    <source>
        <dbReference type="ARBA" id="ARBA00023187"/>
    </source>
</evidence>
<feature type="compositionally biased region" description="Basic residues" evidence="14">
    <location>
        <begin position="131"/>
        <end position="144"/>
    </location>
</feature>
<dbReference type="GO" id="GO:0006397">
    <property type="term" value="P:mRNA processing"/>
    <property type="evidence" value="ECO:0007669"/>
    <property type="project" value="UniProtKB-KW"/>
</dbReference>
<dbReference type="PROSITE" id="PS50829">
    <property type="entry name" value="GYF"/>
    <property type="match status" value="1"/>
</dbReference>
<dbReference type="FunFam" id="3.30.1490.40:FF:000002">
    <property type="entry name" value="CD2 antigen cytoplasmic tail-binding protein 2"/>
    <property type="match status" value="1"/>
</dbReference>
<evidence type="ECO:0000256" key="8">
    <source>
        <dbReference type="ARBA" id="ARBA00022990"/>
    </source>
</evidence>
<dbReference type="Gene3D" id="3.30.1490.40">
    <property type="match status" value="1"/>
</dbReference>
<accession>A0A8C3AZ76</accession>
<dbReference type="GO" id="GO:0008380">
    <property type="term" value="P:RNA splicing"/>
    <property type="evidence" value="ECO:0007669"/>
    <property type="project" value="UniProtKB-KW"/>
</dbReference>
<dbReference type="KEGG" id="clum:117735612"/>
<feature type="compositionally biased region" description="Acidic residues" evidence="14">
    <location>
        <begin position="168"/>
        <end position="180"/>
    </location>
</feature>
<evidence type="ECO:0000256" key="13">
    <source>
        <dbReference type="ARBA" id="ARBA00070924"/>
    </source>
</evidence>
<evidence type="ECO:0000256" key="6">
    <source>
        <dbReference type="ARBA" id="ARBA00022664"/>
    </source>
</evidence>
<dbReference type="GeneID" id="117735612"/>
<evidence type="ECO:0000256" key="5">
    <source>
        <dbReference type="ARBA" id="ARBA00022553"/>
    </source>
</evidence>
<dbReference type="GeneTree" id="ENSGT00390000012483"/>
<proteinExistence type="predicted"/>
<evidence type="ECO:0000259" key="15">
    <source>
        <dbReference type="PROSITE" id="PS50829"/>
    </source>
</evidence>
<dbReference type="PANTHER" id="PTHR13138">
    <property type="entry name" value="PROTEIN LIN1"/>
    <property type="match status" value="1"/>
</dbReference>
<evidence type="ECO:0000256" key="10">
    <source>
        <dbReference type="ARBA" id="ARBA00023242"/>
    </source>
</evidence>
<dbReference type="SUPFAM" id="SSF55277">
    <property type="entry name" value="GYF domain"/>
    <property type="match status" value="1"/>
</dbReference>
<gene>
    <name evidence="16" type="primary">cd2bp2</name>
</gene>
<feature type="compositionally biased region" description="Basic and acidic residues" evidence="14">
    <location>
        <begin position="223"/>
        <end position="239"/>
    </location>
</feature>
<keyword evidence="6" id="KW-0507">mRNA processing</keyword>
<keyword evidence="7" id="KW-0832">Ubl conjugation</keyword>
<keyword evidence="9" id="KW-0508">mRNA splicing</keyword>
<dbReference type="OrthoDB" id="331341at2759"/>
<comment type="subcellular location">
    <subcellularLocation>
        <location evidence="2">Cytoplasm</location>
    </subcellularLocation>
    <subcellularLocation>
        <location evidence="1">Nucleus</location>
    </subcellularLocation>
</comment>